<comment type="similarity">
    <text evidence="2 12">Belongs to the FKBP-type PPIase family. Tig subfamily.</text>
</comment>
<dbReference type="SUPFAM" id="SSF102735">
    <property type="entry name" value="Trigger factor ribosome-binding domain"/>
    <property type="match status" value="1"/>
</dbReference>
<dbReference type="Gene3D" id="1.10.3120.10">
    <property type="entry name" value="Trigger factor, C-terminal domain"/>
    <property type="match status" value="1"/>
</dbReference>
<dbReference type="Gene3D" id="3.30.70.1050">
    <property type="entry name" value="Trigger factor ribosome-binding domain"/>
    <property type="match status" value="1"/>
</dbReference>
<dbReference type="InterPro" id="IPR036611">
    <property type="entry name" value="Trigger_fac_ribosome-bd_sf"/>
</dbReference>
<feature type="domain" description="PPIase FKBP-type" evidence="14">
    <location>
        <begin position="159"/>
        <end position="228"/>
    </location>
</feature>
<dbReference type="PANTHER" id="PTHR30560:SF3">
    <property type="entry name" value="TRIGGER FACTOR-LIKE PROTEIN TIG, CHLOROPLASTIC"/>
    <property type="match status" value="1"/>
</dbReference>
<dbReference type="Pfam" id="PF00254">
    <property type="entry name" value="FKBP_C"/>
    <property type="match status" value="1"/>
</dbReference>
<feature type="domain" description="Trigger factor ribosome-binding bacterial" evidence="15">
    <location>
        <begin position="1"/>
        <end position="145"/>
    </location>
</feature>
<evidence type="ECO:0000313" key="18">
    <source>
        <dbReference type="Proteomes" id="UP000256329"/>
    </source>
</evidence>
<dbReference type="InterPro" id="IPR008880">
    <property type="entry name" value="Trigger_fac_C"/>
</dbReference>
<reference evidence="17 18" key="1">
    <citation type="submission" date="2018-08" db="EMBL/GenBank/DDBJ databases">
        <title>Form III RuBisCO-mediated autotrophy in Thermodesulfobium bacteria.</title>
        <authorList>
            <person name="Toshchakov S.V."/>
            <person name="Kublanov I.V."/>
            <person name="Frolov E."/>
            <person name="Bonch-Osmolovskaya E.A."/>
            <person name="Tourova T.P."/>
            <person name="Chernych N.A."/>
            <person name="Lebedinsky A.V."/>
        </authorList>
    </citation>
    <scope>NUCLEOTIDE SEQUENCE [LARGE SCALE GENOMIC DNA]</scope>
    <source>
        <strain evidence="17 18">SR</strain>
    </source>
</reference>
<dbReference type="GO" id="GO:0005737">
    <property type="term" value="C:cytoplasm"/>
    <property type="evidence" value="ECO:0007669"/>
    <property type="project" value="UniProtKB-SubCell"/>
</dbReference>
<dbReference type="SUPFAM" id="SSF109998">
    <property type="entry name" value="Triger factor/SurA peptide-binding domain-like"/>
    <property type="match status" value="1"/>
</dbReference>
<comment type="domain">
    <text evidence="12">Consists of 3 domains; the N-terminus binds the ribosome, the middle domain has PPIase activity, while the C-terminus has intrinsic chaperone activity on its own.</text>
</comment>
<keyword evidence="12" id="KW-0963">Cytoplasm</keyword>
<dbReference type="RefSeq" id="WP_115793077.1">
    <property type="nucleotide sequence ID" value="NZ_QSLN01000014.1"/>
</dbReference>
<dbReference type="SUPFAM" id="SSF54534">
    <property type="entry name" value="FKBP-like"/>
    <property type="match status" value="1"/>
</dbReference>
<dbReference type="AlphaFoldDB" id="A0A3D8P1R6"/>
<feature type="coiled-coil region" evidence="13">
    <location>
        <begin position="359"/>
        <end position="386"/>
    </location>
</feature>
<keyword evidence="13" id="KW-0175">Coiled coil</keyword>
<evidence type="ECO:0000256" key="1">
    <source>
        <dbReference type="ARBA" id="ARBA00000971"/>
    </source>
</evidence>
<dbReference type="EC" id="5.2.1.8" evidence="3 12"/>
<sequence length="432" mass="49315">MRASTKHLGNSTVLLEVEVEAERFDRALERAYRKLVKDLEIPGFRKGRAPRPLVERYLGKERFRQEAAWLLLEEVYPEAVESAGIEPVSRPEIELVQAEEGKPLVFKAKVEVKPEVTLGEYKGIKVTRRVKEVTEEEVEAEIEKLRKRYARLVTVEEGEVQDEDIVTLDYKLIVGEEVLAEEKEREIEIGLGYLGPEVDAALKGARPGEEREVKISFPPEHPEPKLAGKEALLKVKVRSIHRRELLPLDDELAKEVSEFDTLEELRADIRQKLAKAAEEEADRQVRREVVEKVVANAQVELPPSLVEARTDELLEDVLAAAEGKGVPADRFFELARVTPEEMRERLRPEAEQSLKVRLVLDAVAEAENLQVREEEVKAEVEKIASLYRQDPEQLYRSLEEEGRLEFVRGKLRRDKAIDFLVSQAVIEEAETA</sequence>
<dbReference type="InterPro" id="IPR037041">
    <property type="entry name" value="Trigger_fac_C_sf"/>
</dbReference>
<dbReference type="GO" id="GO:0003755">
    <property type="term" value="F:peptidyl-prolyl cis-trans isomerase activity"/>
    <property type="evidence" value="ECO:0007669"/>
    <property type="project" value="UniProtKB-UniRule"/>
</dbReference>
<evidence type="ECO:0000259" key="15">
    <source>
        <dbReference type="Pfam" id="PF05697"/>
    </source>
</evidence>
<dbReference type="NCBIfam" id="TIGR00115">
    <property type="entry name" value="tig"/>
    <property type="match status" value="1"/>
</dbReference>
<organism evidence="17 18">
    <name type="scientific">Ammonifex thiophilus</name>
    <dbReference type="NCBI Taxonomy" id="444093"/>
    <lineage>
        <taxon>Bacteria</taxon>
        <taxon>Bacillati</taxon>
        <taxon>Bacillota</taxon>
        <taxon>Clostridia</taxon>
        <taxon>Thermoanaerobacterales</taxon>
        <taxon>Thermoanaerobacteraceae</taxon>
        <taxon>Ammonifex</taxon>
    </lineage>
</organism>
<evidence type="ECO:0000256" key="4">
    <source>
        <dbReference type="ARBA" id="ARBA00016902"/>
    </source>
</evidence>
<dbReference type="HAMAP" id="MF_00303">
    <property type="entry name" value="Trigger_factor_Tig"/>
    <property type="match status" value="1"/>
</dbReference>
<dbReference type="GO" id="GO:0043335">
    <property type="term" value="P:protein unfolding"/>
    <property type="evidence" value="ECO:0007669"/>
    <property type="project" value="TreeGrafter"/>
</dbReference>
<gene>
    <name evidence="12" type="primary">tig</name>
    <name evidence="17" type="ORF">DXX99_08570</name>
</gene>
<evidence type="ECO:0000256" key="3">
    <source>
        <dbReference type="ARBA" id="ARBA00013194"/>
    </source>
</evidence>
<evidence type="ECO:0000313" key="17">
    <source>
        <dbReference type="EMBL" id="RDV81821.1"/>
    </source>
</evidence>
<dbReference type="GO" id="GO:0051083">
    <property type="term" value="P:'de novo' cotranslational protein folding"/>
    <property type="evidence" value="ECO:0007669"/>
    <property type="project" value="TreeGrafter"/>
</dbReference>
<keyword evidence="6 12" id="KW-0697">Rotamase</keyword>
<dbReference type="InterPro" id="IPR046357">
    <property type="entry name" value="PPIase_dom_sf"/>
</dbReference>
<dbReference type="GO" id="GO:0051301">
    <property type="term" value="P:cell division"/>
    <property type="evidence" value="ECO:0007669"/>
    <property type="project" value="UniProtKB-KW"/>
</dbReference>
<evidence type="ECO:0000259" key="14">
    <source>
        <dbReference type="Pfam" id="PF00254"/>
    </source>
</evidence>
<dbReference type="Pfam" id="PF05698">
    <property type="entry name" value="Trigger_C"/>
    <property type="match status" value="1"/>
</dbReference>
<comment type="catalytic activity">
    <reaction evidence="1 12">
        <text>[protein]-peptidylproline (omega=180) = [protein]-peptidylproline (omega=0)</text>
        <dbReference type="Rhea" id="RHEA:16237"/>
        <dbReference type="Rhea" id="RHEA-COMP:10747"/>
        <dbReference type="Rhea" id="RHEA-COMP:10748"/>
        <dbReference type="ChEBI" id="CHEBI:83833"/>
        <dbReference type="ChEBI" id="CHEBI:83834"/>
        <dbReference type="EC" id="5.2.1.8"/>
    </reaction>
</comment>
<keyword evidence="8 12" id="KW-0413">Isomerase</keyword>
<evidence type="ECO:0000256" key="7">
    <source>
        <dbReference type="ARBA" id="ARBA00023186"/>
    </source>
</evidence>
<evidence type="ECO:0000256" key="13">
    <source>
        <dbReference type="SAM" id="Coils"/>
    </source>
</evidence>
<dbReference type="PANTHER" id="PTHR30560">
    <property type="entry name" value="TRIGGER FACTOR CHAPERONE AND PEPTIDYL-PROLYL CIS/TRANS ISOMERASE"/>
    <property type="match status" value="1"/>
</dbReference>
<protein>
    <recommendedName>
        <fullName evidence="4 12">Trigger factor</fullName>
        <shortName evidence="12">TF</shortName>
        <ecNumber evidence="3 12">5.2.1.8</ecNumber>
    </recommendedName>
    <alternativeName>
        <fullName evidence="11 12">PPIase</fullName>
    </alternativeName>
</protein>
<evidence type="ECO:0000256" key="2">
    <source>
        <dbReference type="ARBA" id="ARBA00005464"/>
    </source>
</evidence>
<dbReference type="InterPro" id="IPR005215">
    <property type="entry name" value="Trig_fac"/>
</dbReference>
<dbReference type="OrthoDB" id="9767721at2"/>
<feature type="domain" description="Trigger factor C-terminal" evidence="16">
    <location>
        <begin position="261"/>
        <end position="421"/>
    </location>
</feature>
<dbReference type="Gene3D" id="3.10.50.40">
    <property type="match status" value="1"/>
</dbReference>
<dbReference type="GO" id="GO:0043022">
    <property type="term" value="F:ribosome binding"/>
    <property type="evidence" value="ECO:0007669"/>
    <property type="project" value="TreeGrafter"/>
</dbReference>
<dbReference type="PIRSF" id="PIRSF003095">
    <property type="entry name" value="Trigger_factor"/>
    <property type="match status" value="1"/>
</dbReference>
<evidence type="ECO:0000256" key="10">
    <source>
        <dbReference type="ARBA" id="ARBA00024849"/>
    </source>
</evidence>
<dbReference type="Pfam" id="PF05697">
    <property type="entry name" value="Trigger_N"/>
    <property type="match status" value="1"/>
</dbReference>
<comment type="subcellular location">
    <subcellularLocation>
        <location evidence="12">Cytoplasm</location>
    </subcellularLocation>
    <text evidence="12">About half TF is bound to the ribosome near the polypeptide exit tunnel while the other half is free in the cytoplasm.</text>
</comment>
<name>A0A3D8P1R6_9THEO</name>
<evidence type="ECO:0000259" key="16">
    <source>
        <dbReference type="Pfam" id="PF05698"/>
    </source>
</evidence>
<dbReference type="GO" id="GO:0044183">
    <property type="term" value="F:protein folding chaperone"/>
    <property type="evidence" value="ECO:0007669"/>
    <property type="project" value="TreeGrafter"/>
</dbReference>
<keyword evidence="9 12" id="KW-0131">Cell cycle</keyword>
<comment type="caution">
    <text evidence="17">The sequence shown here is derived from an EMBL/GenBank/DDBJ whole genome shotgun (WGS) entry which is preliminary data.</text>
</comment>
<keyword evidence="7 12" id="KW-0143">Chaperone</keyword>
<evidence type="ECO:0000256" key="8">
    <source>
        <dbReference type="ARBA" id="ARBA00023235"/>
    </source>
</evidence>
<keyword evidence="5 12" id="KW-0132">Cell division</keyword>
<dbReference type="GO" id="GO:0015031">
    <property type="term" value="P:protein transport"/>
    <property type="evidence" value="ECO:0007669"/>
    <property type="project" value="UniProtKB-UniRule"/>
</dbReference>
<evidence type="ECO:0000256" key="6">
    <source>
        <dbReference type="ARBA" id="ARBA00023110"/>
    </source>
</evidence>
<dbReference type="EMBL" id="QSLN01000014">
    <property type="protein sequence ID" value="RDV81821.1"/>
    <property type="molecule type" value="Genomic_DNA"/>
</dbReference>
<dbReference type="InterPro" id="IPR008881">
    <property type="entry name" value="Trigger_fac_ribosome-bd_bac"/>
</dbReference>
<proteinExistence type="inferred from homology"/>
<feature type="coiled-coil region" evidence="13">
    <location>
        <begin position="128"/>
        <end position="155"/>
    </location>
</feature>
<dbReference type="Proteomes" id="UP000256329">
    <property type="component" value="Unassembled WGS sequence"/>
</dbReference>
<comment type="function">
    <text evidence="10 12">Involved in protein export. Acts as a chaperone by maintaining the newly synthesized protein in an open conformation. Functions as a peptidyl-prolyl cis-trans isomerase.</text>
</comment>
<dbReference type="InterPro" id="IPR027304">
    <property type="entry name" value="Trigger_fact/SurA_dom_sf"/>
</dbReference>
<accession>A0A3D8P1R6</accession>
<dbReference type="InterPro" id="IPR001179">
    <property type="entry name" value="PPIase_FKBP_dom"/>
</dbReference>
<evidence type="ECO:0000256" key="5">
    <source>
        <dbReference type="ARBA" id="ARBA00022618"/>
    </source>
</evidence>
<evidence type="ECO:0000256" key="11">
    <source>
        <dbReference type="ARBA" id="ARBA00029986"/>
    </source>
</evidence>
<evidence type="ECO:0000256" key="12">
    <source>
        <dbReference type="HAMAP-Rule" id="MF_00303"/>
    </source>
</evidence>
<evidence type="ECO:0000256" key="9">
    <source>
        <dbReference type="ARBA" id="ARBA00023306"/>
    </source>
</evidence>
<keyword evidence="18" id="KW-1185">Reference proteome</keyword>